<dbReference type="Pfam" id="PF10253">
    <property type="entry name" value="PRCC"/>
    <property type="match status" value="1"/>
</dbReference>
<name>A0A8J2X6Q7_ZYGB2</name>
<gene>
    <name evidence="2" type="ORF">BN860_15786g</name>
</gene>
<proteinExistence type="predicted"/>
<feature type="compositionally biased region" description="Basic residues" evidence="1">
    <location>
        <begin position="135"/>
        <end position="145"/>
    </location>
</feature>
<sequence>MSLYFCLIMWKQNIQGHTWTYRNNGCEYLFKNMVFSEGYNRRLASNQEKDWEVVRHSQLASDSASKQMDDSESTKAEVTEVISTEIASELESGTAISTHTYVPLHDPKNQLSSLVKNAQKNRDALQKRNESVKQAKARSKRQYGW</sequence>
<dbReference type="AlphaFoldDB" id="A0A8J2X6Q7"/>
<reference evidence="3" key="1">
    <citation type="journal article" date="2013" name="Genome Announc.">
        <title>Genome sequence of the food spoilage yeast Zygosaccharomyces bailii CLIB 213(T).</title>
        <authorList>
            <person name="Galeote V."/>
            <person name="Bigey F."/>
            <person name="Devillers H."/>
            <person name="Neuveglise C."/>
            <person name="Dequin S."/>
        </authorList>
    </citation>
    <scope>NUCLEOTIDE SEQUENCE [LARGE SCALE GENOMIC DNA]</scope>
    <source>
        <strain evidence="3">CLIB 213 / ATCC 58445 / CBS 680 / CCRC 21525 / NBRC 1098 / NCYC 1416 / NRRL Y-2227</strain>
    </source>
</reference>
<dbReference type="OrthoDB" id="2555634at2759"/>
<protein>
    <submittedName>
        <fullName evidence="2">BN860_15786g1_1</fullName>
    </submittedName>
</protein>
<accession>A0A8J2X6Q7</accession>
<evidence type="ECO:0000256" key="1">
    <source>
        <dbReference type="SAM" id="MobiDB-lite"/>
    </source>
</evidence>
<organism evidence="2 3">
    <name type="scientific">Zygosaccharomyces bailii (strain CLIB 213 / ATCC 58445 / CBS 680 / BCRC 21525 / NBRC 1098 / NCYC 1416 / NRRL Y-2227)</name>
    <dbReference type="NCBI Taxonomy" id="1333698"/>
    <lineage>
        <taxon>Eukaryota</taxon>
        <taxon>Fungi</taxon>
        <taxon>Dikarya</taxon>
        <taxon>Ascomycota</taxon>
        <taxon>Saccharomycotina</taxon>
        <taxon>Saccharomycetes</taxon>
        <taxon>Saccharomycetales</taxon>
        <taxon>Saccharomycetaceae</taxon>
        <taxon>Zygosaccharomyces</taxon>
    </lineage>
</organism>
<dbReference type="Proteomes" id="UP000019375">
    <property type="component" value="Unassembled WGS sequence"/>
</dbReference>
<feature type="compositionally biased region" description="Basic and acidic residues" evidence="1">
    <location>
        <begin position="120"/>
        <end position="133"/>
    </location>
</feature>
<dbReference type="EMBL" id="HG316455">
    <property type="protein sequence ID" value="CDF88674.1"/>
    <property type="molecule type" value="Genomic_DNA"/>
</dbReference>
<feature type="region of interest" description="Disordered" evidence="1">
    <location>
        <begin position="119"/>
        <end position="145"/>
    </location>
</feature>
<evidence type="ECO:0000313" key="2">
    <source>
        <dbReference type="EMBL" id="CDF88674.1"/>
    </source>
</evidence>
<dbReference type="InterPro" id="IPR018800">
    <property type="entry name" value="PRCC"/>
</dbReference>
<keyword evidence="3" id="KW-1185">Reference proteome</keyword>
<evidence type="ECO:0000313" key="3">
    <source>
        <dbReference type="Proteomes" id="UP000019375"/>
    </source>
</evidence>